<dbReference type="AlphaFoldDB" id="A0A1Y0EGG5"/>
<dbReference type="EMBL" id="CP021431">
    <property type="protein sequence ID" value="ARU02727.1"/>
    <property type="molecule type" value="Genomic_DNA"/>
</dbReference>
<dbReference type="InterPro" id="IPR021136">
    <property type="entry name" value="Flagellar_hook_control-like_C"/>
</dbReference>
<evidence type="ECO:0000256" key="1">
    <source>
        <dbReference type="SAM" id="MobiDB-lite"/>
    </source>
</evidence>
<dbReference type="InterPro" id="IPR038610">
    <property type="entry name" value="FliK-like_C_sf"/>
</dbReference>
<feature type="region of interest" description="Disordered" evidence="1">
    <location>
        <begin position="599"/>
        <end position="619"/>
    </location>
</feature>
<organism evidence="3 4">
    <name type="scientific">Yoonia vestfoldensis</name>
    <dbReference type="NCBI Taxonomy" id="245188"/>
    <lineage>
        <taxon>Bacteria</taxon>
        <taxon>Pseudomonadati</taxon>
        <taxon>Pseudomonadota</taxon>
        <taxon>Alphaproteobacteria</taxon>
        <taxon>Rhodobacterales</taxon>
        <taxon>Paracoccaceae</taxon>
        <taxon>Yoonia</taxon>
    </lineage>
</organism>
<evidence type="ECO:0000313" key="4">
    <source>
        <dbReference type="Proteomes" id="UP000195273"/>
    </source>
</evidence>
<keyword evidence="4" id="KW-1185">Reference proteome</keyword>
<feature type="domain" description="Flagellar hook-length control protein-like C-terminal" evidence="2">
    <location>
        <begin position="532"/>
        <end position="606"/>
    </location>
</feature>
<dbReference type="Proteomes" id="UP000195273">
    <property type="component" value="Chromosome"/>
</dbReference>
<dbReference type="Gene3D" id="3.30.750.140">
    <property type="match status" value="1"/>
</dbReference>
<sequence length="648" mass="65099">MIALLNTNDIGVAGATDWLAKTGLESTKASVSAVEHSFVQLMTSLEKGATPILSQMDMPDQALEQLPTPQGAAGPDQPANAQDGALFLLAMAASVGSAKAGLDPVAAVAAGDDLPVADMDGVVLGDQPADFWDVTQITQIQILPVDPDIMADQSTALQPVVLVGVPLDLPHGDIGLARAALVAVVPQDDAALVTASDPGFEGMILPVLAAGPMSAQATADGAVADSVKKMTPDGWKLTVDQMTSPLAGPDAGLGLDALSNPEMAAERPVILLQPGSLALQGDRVTPPLVAAVKMDAVPGTMVSLLTLAQQGADPQQSPVALTAADQSPATLSALPPVQAGLPAAVAGPDPFAGAARAPMAETAVQITPTQQPADVLTLQTAPSPTVAADGSEDLLNARAAMLPGTGAAPQIGIAKARAQNDMMPAIAPDQAVTGMAVPKTAPLTAEASVIATQHMSRPPVPPTLGADPVLPTMTQIDNASGGAGTASQNGNGQAGSGVGGQAAASLQGQIEAALDVRQQGWTKILVNRAINAAQAGGALTIKILPAHLGQITLKLSEGKRGTDLRIVADVPATAAMLRDVQDQLSSAFDSAGLTLGTYSASTGNNGGESGQKDGPTDQPALSELAIDTVENGDDMARADNLSRINILL</sequence>
<keyword evidence="3" id="KW-0282">Flagellum</keyword>
<dbReference type="CDD" id="cd17470">
    <property type="entry name" value="T3SS_Flik_C"/>
    <property type="match status" value="1"/>
</dbReference>
<name>A0A1Y0EGG5_9RHOB</name>
<gene>
    <name evidence="3" type="ORF">LOKVESSMR4R_03455</name>
</gene>
<protein>
    <submittedName>
        <fullName evidence="3">Flagellar hook-length control protein FliK</fullName>
    </submittedName>
</protein>
<keyword evidence="3" id="KW-0966">Cell projection</keyword>
<evidence type="ECO:0000259" key="2">
    <source>
        <dbReference type="Pfam" id="PF02120"/>
    </source>
</evidence>
<dbReference type="Pfam" id="PF02120">
    <property type="entry name" value="Flg_hook"/>
    <property type="match status" value="1"/>
</dbReference>
<keyword evidence="3" id="KW-0969">Cilium</keyword>
<feature type="region of interest" description="Disordered" evidence="1">
    <location>
        <begin position="475"/>
        <end position="500"/>
    </location>
</feature>
<accession>A0A1Y0EGG5</accession>
<proteinExistence type="predicted"/>
<evidence type="ECO:0000313" key="3">
    <source>
        <dbReference type="EMBL" id="ARU02727.1"/>
    </source>
</evidence>
<dbReference type="KEGG" id="lvs:LOKVESSMR4R_03455"/>
<reference evidence="3 4" key="1">
    <citation type="submission" date="2017-05" db="EMBL/GenBank/DDBJ databases">
        <title>Genome Sequence of Loktanella vestfoldensis Strain SMR4r Isolated from a Culture of the Diatom Skeletonema marinoi.</title>
        <authorList>
            <person name="Topel M."/>
            <person name="Pinder M.I.M."/>
            <person name="Johansson O.N."/>
            <person name="Kourtchenko O."/>
            <person name="Godhe A."/>
            <person name="Clarke A.K."/>
        </authorList>
    </citation>
    <scope>NUCLEOTIDE SEQUENCE [LARGE SCALE GENOMIC DNA]</scope>
    <source>
        <strain evidence="3 4">SMR4r</strain>
    </source>
</reference>